<evidence type="ECO:0000259" key="1">
    <source>
        <dbReference type="PROSITE" id="PS51186"/>
    </source>
</evidence>
<organism evidence="2 3">
    <name type="scientific">Chitiniphilus eburneus</name>
    <dbReference type="NCBI Taxonomy" id="2571148"/>
    <lineage>
        <taxon>Bacteria</taxon>
        <taxon>Pseudomonadati</taxon>
        <taxon>Pseudomonadota</taxon>
        <taxon>Betaproteobacteria</taxon>
        <taxon>Neisseriales</taxon>
        <taxon>Chitinibacteraceae</taxon>
        <taxon>Chitiniphilus</taxon>
    </lineage>
</organism>
<dbReference type="InterPro" id="IPR016181">
    <property type="entry name" value="Acyl_CoA_acyltransferase"/>
</dbReference>
<dbReference type="Pfam" id="PF12746">
    <property type="entry name" value="GNAT_acetyltran"/>
    <property type="match status" value="1"/>
</dbReference>
<evidence type="ECO:0000313" key="3">
    <source>
        <dbReference type="Proteomes" id="UP000310016"/>
    </source>
</evidence>
<dbReference type="EMBL" id="SUMF01000005">
    <property type="protein sequence ID" value="TJZ74815.1"/>
    <property type="molecule type" value="Genomic_DNA"/>
</dbReference>
<keyword evidence="2" id="KW-0808">Transferase</keyword>
<gene>
    <name evidence="2" type="ORF">FAZ21_07540</name>
</gene>
<feature type="domain" description="N-acetyltransferase" evidence="1">
    <location>
        <begin position="181"/>
        <end position="323"/>
    </location>
</feature>
<reference evidence="2 3" key="1">
    <citation type="submission" date="2019-04" db="EMBL/GenBank/DDBJ databases">
        <title>Chitiniphilus eburnea sp. nov., a novel chitinolytic bacterium isolated from aquaculture sludge.</title>
        <authorList>
            <person name="Sheng M."/>
        </authorList>
    </citation>
    <scope>NUCLEOTIDE SEQUENCE [LARGE SCALE GENOMIC DNA]</scope>
    <source>
        <strain evidence="2 3">HX-2-15</strain>
    </source>
</reference>
<dbReference type="SUPFAM" id="SSF55729">
    <property type="entry name" value="Acyl-CoA N-acyltransferases (Nat)"/>
    <property type="match status" value="1"/>
</dbReference>
<dbReference type="OrthoDB" id="8892709at2"/>
<evidence type="ECO:0000313" key="2">
    <source>
        <dbReference type="EMBL" id="TJZ74815.1"/>
    </source>
</evidence>
<accession>A0A4U0Q1M3</accession>
<protein>
    <submittedName>
        <fullName evidence="2">GNAT family N-acetyltransferase</fullName>
    </submittedName>
</protein>
<dbReference type="GO" id="GO:0016747">
    <property type="term" value="F:acyltransferase activity, transferring groups other than amino-acyl groups"/>
    <property type="evidence" value="ECO:0007669"/>
    <property type="project" value="InterPro"/>
</dbReference>
<dbReference type="Gene3D" id="3.40.630.30">
    <property type="match status" value="1"/>
</dbReference>
<name>A0A4U0Q1M3_9NEIS</name>
<sequence length="323" mass="36859">MRHGDWRFALLGEQVRRVTRCGTPHARERSALLPRRGFTRRKARLPRPPMFFEIDRSRYGSVLALLDGRHPHEMPLQGVLTGPHRGHVYVDNPTSPGVAIVAATGVGAYFLGDPYHPRLRQHLDPFIEHTLKPREQDEIGAESFIGIVLDDRWNATLEASFAARTPVRGHYRLYRFEPGRLPIQPRLPPLPDGCRVLRIDRAMLVHPDNKMLRDDLLEFWPDTATFLAHGLGSAICHGAQVVSACFSCYALGRHHELAIRHYSGHYRHQGLATHVAIVCLLLARSTRCIAHWASDDNHPASARFAERCGFVLDQRLRYWEFDY</sequence>
<dbReference type="AlphaFoldDB" id="A0A4U0Q1M3"/>
<proteinExistence type="predicted"/>
<dbReference type="PROSITE" id="PS51186">
    <property type="entry name" value="GNAT"/>
    <property type="match status" value="1"/>
</dbReference>
<dbReference type="InterPro" id="IPR027365">
    <property type="entry name" value="GNAT_acetyltra_YdfB-like"/>
</dbReference>
<dbReference type="InterPro" id="IPR000182">
    <property type="entry name" value="GNAT_dom"/>
</dbReference>
<dbReference type="Proteomes" id="UP000310016">
    <property type="component" value="Unassembled WGS sequence"/>
</dbReference>
<keyword evidence="3" id="KW-1185">Reference proteome</keyword>
<comment type="caution">
    <text evidence="2">The sequence shown here is derived from an EMBL/GenBank/DDBJ whole genome shotgun (WGS) entry which is preliminary data.</text>
</comment>